<dbReference type="Proteomes" id="UP000000753">
    <property type="component" value="Chromosome"/>
</dbReference>
<dbReference type="HOGENOM" id="CLU_3276590_0_0_6"/>
<evidence type="ECO:0000313" key="1">
    <source>
        <dbReference type="EMBL" id="ACJ29440.1"/>
    </source>
</evidence>
<reference evidence="1 2" key="1">
    <citation type="journal article" date="2008" name="PLoS ONE">
        <title>Environmental adaptation: genomic analysis of the piezotolerant and psychrotolerant deep-sea iron reducing bacterium Shewanella piezotolerans WP3.</title>
        <authorList>
            <person name="Wang F."/>
            <person name="Wang J."/>
            <person name="Jian H."/>
            <person name="Zhang B."/>
            <person name="Li S."/>
            <person name="Wang F."/>
            <person name="Zeng X."/>
            <person name="Gao L."/>
            <person name="Bartlett D.H."/>
            <person name="Yu J."/>
            <person name="Hu S."/>
            <person name="Xiao X."/>
        </authorList>
    </citation>
    <scope>NUCLEOTIDE SEQUENCE [LARGE SCALE GENOMIC DNA]</scope>
    <source>
        <strain evidence="2">WP3 / JCM 13877</strain>
    </source>
</reference>
<protein>
    <submittedName>
        <fullName evidence="1">Uncharacterized protein</fullName>
    </submittedName>
</protein>
<gene>
    <name evidence="1" type="ordered locus">swp_2709</name>
</gene>
<dbReference type="AlphaFoldDB" id="B8CMQ0"/>
<name>B8CMQ0_SHEPW</name>
<evidence type="ECO:0000313" key="2">
    <source>
        <dbReference type="Proteomes" id="UP000000753"/>
    </source>
</evidence>
<keyword evidence="2" id="KW-1185">Reference proteome</keyword>
<dbReference type="KEGG" id="swp:swp_2709"/>
<sequence>MHLVLYIDLDTVNNWSDRKVVEQWHKLFNGTALTQKFVKGE</sequence>
<organism evidence="1 2">
    <name type="scientific">Shewanella piezotolerans (strain WP3 / JCM 13877)</name>
    <dbReference type="NCBI Taxonomy" id="225849"/>
    <lineage>
        <taxon>Bacteria</taxon>
        <taxon>Pseudomonadati</taxon>
        <taxon>Pseudomonadota</taxon>
        <taxon>Gammaproteobacteria</taxon>
        <taxon>Alteromonadales</taxon>
        <taxon>Shewanellaceae</taxon>
        <taxon>Shewanella</taxon>
    </lineage>
</organism>
<dbReference type="EMBL" id="CP000472">
    <property type="protein sequence ID" value="ACJ29440.1"/>
    <property type="molecule type" value="Genomic_DNA"/>
</dbReference>
<accession>B8CMQ0</accession>
<proteinExistence type="predicted"/>